<keyword evidence="4" id="KW-1185">Reference proteome</keyword>
<dbReference type="InterPro" id="IPR012373">
    <property type="entry name" value="Ferrdict_sens_TM"/>
</dbReference>
<name>A0A286D5L1_9GAMM</name>
<dbReference type="Proteomes" id="UP000219374">
    <property type="component" value="Unassembled WGS sequence"/>
</dbReference>
<dbReference type="PIRSF" id="PIRSF018266">
    <property type="entry name" value="FecR"/>
    <property type="match status" value="1"/>
</dbReference>
<proteinExistence type="predicted"/>
<dbReference type="Pfam" id="PF04773">
    <property type="entry name" value="FecR"/>
    <property type="match status" value="1"/>
</dbReference>
<sequence>MNQVGSHHAGPRQAHITQEAAHWHALQRQGGLGPAQQARFMDWLVASPEHLREYLAIGRVAGELGEAMRAMPIDLEALIAGASAPSRSDNVVALPARRAPPSPAAVRTHAKRLPRIAAAAALLLGVGMAVHGVWPQSGHYVAAHGAPRSFELPDRTVVHLNAESELSTRFSLFQRRVELLRGQASFVVASGRRPFAVHAAGLQVQDIGTTFDVSLWREQARIGVAEGRVRVVSDAGAGRLLADLRAGQSARVDHRDHAVSVSDEDVATMTAWWQRRVVFRDQPLREVADQFNRLNAVHLQIEDAAAGALRLTGNLSGDHVASLRAFLDEQPMLTTTVTGNRIAVSSRAAETGDVTRD</sequence>
<dbReference type="InterPro" id="IPR006860">
    <property type="entry name" value="FecR"/>
</dbReference>
<organism evidence="3 4">
    <name type="scientific">Pseudoxanthomonas wuyuanensis</name>
    <dbReference type="NCBI Taxonomy" id="1073196"/>
    <lineage>
        <taxon>Bacteria</taxon>
        <taxon>Pseudomonadati</taxon>
        <taxon>Pseudomonadota</taxon>
        <taxon>Gammaproteobacteria</taxon>
        <taxon>Lysobacterales</taxon>
        <taxon>Lysobacteraceae</taxon>
        <taxon>Pseudoxanthomonas</taxon>
    </lineage>
</organism>
<dbReference type="AlphaFoldDB" id="A0A286D5L1"/>
<dbReference type="InterPro" id="IPR032623">
    <property type="entry name" value="FecR_N"/>
</dbReference>
<evidence type="ECO:0000259" key="2">
    <source>
        <dbReference type="Pfam" id="PF16220"/>
    </source>
</evidence>
<evidence type="ECO:0000313" key="3">
    <source>
        <dbReference type="EMBL" id="SOD53951.1"/>
    </source>
</evidence>
<dbReference type="RefSeq" id="WP_238394702.1">
    <property type="nucleotide sequence ID" value="NZ_OCND01000003.1"/>
</dbReference>
<dbReference type="GO" id="GO:0016989">
    <property type="term" value="F:sigma factor antagonist activity"/>
    <property type="evidence" value="ECO:0007669"/>
    <property type="project" value="TreeGrafter"/>
</dbReference>
<accession>A0A286D5L1</accession>
<reference evidence="3 4" key="1">
    <citation type="submission" date="2017-09" db="EMBL/GenBank/DDBJ databases">
        <authorList>
            <person name="Ehlers B."/>
            <person name="Leendertz F.H."/>
        </authorList>
    </citation>
    <scope>NUCLEOTIDE SEQUENCE [LARGE SCALE GENOMIC DNA]</scope>
    <source>
        <strain evidence="3 4">CGMCC 1.10978</strain>
    </source>
</reference>
<dbReference type="PANTHER" id="PTHR30273">
    <property type="entry name" value="PERIPLASMIC SIGNAL SENSOR AND SIGMA FACTOR ACTIVATOR FECR-RELATED"/>
    <property type="match status" value="1"/>
</dbReference>
<dbReference type="EMBL" id="OCND01000003">
    <property type="protein sequence ID" value="SOD53951.1"/>
    <property type="molecule type" value="Genomic_DNA"/>
</dbReference>
<gene>
    <name evidence="3" type="ORF">SAMN06296416_10318</name>
</gene>
<protein>
    <submittedName>
        <fullName evidence="3">FecR family protein</fullName>
    </submittedName>
</protein>
<feature type="domain" description="FecR N-terminal" evidence="2">
    <location>
        <begin position="18"/>
        <end position="57"/>
    </location>
</feature>
<dbReference type="PANTHER" id="PTHR30273:SF2">
    <property type="entry name" value="PROTEIN FECR"/>
    <property type="match status" value="1"/>
</dbReference>
<dbReference type="Pfam" id="PF16220">
    <property type="entry name" value="DUF4880"/>
    <property type="match status" value="1"/>
</dbReference>
<dbReference type="Gene3D" id="2.60.120.1440">
    <property type="match status" value="1"/>
</dbReference>
<evidence type="ECO:0000259" key="1">
    <source>
        <dbReference type="Pfam" id="PF04773"/>
    </source>
</evidence>
<evidence type="ECO:0000313" key="4">
    <source>
        <dbReference type="Proteomes" id="UP000219374"/>
    </source>
</evidence>
<feature type="domain" description="FecR protein" evidence="1">
    <location>
        <begin position="142"/>
        <end position="230"/>
    </location>
</feature>